<sequence length="772" mass="90515">MKFPSEQIELLLQEKNFDEAERLLLDIRKKDKNNSANNYYLGLLYSNYSNPNESEEKAKEYFIDVISSEYVYEYAYIYLEQREKNKNKSIRLLEAGLKVFPNSIGLNERLLYQLDSEIKEEFYKKLMANGISSNELHYVMVDYYYRNGKYIEAIDASKEIIIKFENDKLFIDLHNSYCLYRMGEIATASENLINLINIDLKHDLDYAPHIALILCYLHENKNKNAFEIFGEIPEDHEIDINIMSYPHFIINFETEFNDALLKLEMLNSDRLLLAKLKGLRGLSQSSYQHNKAQEKKIIKDLEFAQKHLKNNLTYTQKLKEFAELSNKSLEAFKFAIYTIRHGYEKYKEDLESKYYWEFISDCNEDEILGMKESLIQVLREVAYLKDDFSGEMLTQLIERLFDFEKFKDITEIAEELGYKKLNKYILFEVAYSYSKIGEIELSKQYYERYEEENGKTNASSNNIGVIFEKMGLLYEAQERYKMAMELDPQDNTASENYRSTTKLIGEKEHEQEVLMKAAHQFLNENAWIKGKLFSFSKYQDNKGFIICSYKKLPNLLNVSEIKANELMKSFLENKYLFKITDHNLNTTSSVYRINSDIALILMDLEKEGEKESDLIEIAENITLSSFRNLGYDEKLISALDKISNPVLKGMLERDLNENVFSLSTKSFKSALILSGSIIEAILLDHILAKNITQYTMENGRNKRVAQMDLNELLYVSNQENFIDIQLYYLSHAIRGFRNLIHPGVEQRKRAVIVNEENAMLAWSIVKKVIHEI</sequence>
<evidence type="ECO:0000313" key="5">
    <source>
        <dbReference type="Proteomes" id="UP000509327"/>
    </source>
</evidence>
<gene>
    <name evidence="2" type="ORF">DFQ00_106349</name>
    <name evidence="3" type="ORF">HUB98_04050</name>
</gene>
<dbReference type="Proteomes" id="UP000509327">
    <property type="component" value="Chromosome"/>
</dbReference>
<protein>
    <submittedName>
        <fullName evidence="2">Uncharacterized protein</fullName>
    </submittedName>
</protein>
<dbReference type="EMBL" id="QJSW01000006">
    <property type="protein sequence ID" value="PYE49363.1"/>
    <property type="molecule type" value="Genomic_DNA"/>
</dbReference>
<dbReference type="AlphaFoldDB" id="A0A2V4WDG2"/>
<reference evidence="2 4" key="1">
    <citation type="submission" date="2018-06" db="EMBL/GenBank/DDBJ databases">
        <title>Genomic Encyclopedia of Type Strains, Phase III (KMG-III): the genomes of soil and plant-associated and newly described type strains.</title>
        <authorList>
            <person name="Whitman W."/>
        </authorList>
    </citation>
    <scope>NUCLEOTIDE SEQUENCE [LARGE SCALE GENOMIC DNA]</scope>
    <source>
        <strain evidence="2 4">CECT 7022</strain>
    </source>
</reference>
<organism evidence="2 4">
    <name type="scientific">Paenibacillus barcinonensis</name>
    <dbReference type="NCBI Taxonomy" id="198119"/>
    <lineage>
        <taxon>Bacteria</taxon>
        <taxon>Bacillati</taxon>
        <taxon>Bacillota</taxon>
        <taxon>Bacilli</taxon>
        <taxon>Bacillales</taxon>
        <taxon>Paenibacillaceae</taxon>
        <taxon>Paenibacillus</taxon>
    </lineage>
</organism>
<evidence type="ECO:0000256" key="1">
    <source>
        <dbReference type="PROSITE-ProRule" id="PRU00339"/>
    </source>
</evidence>
<accession>A0A2V4WDG2</accession>
<dbReference type="InterPro" id="IPR011990">
    <property type="entry name" value="TPR-like_helical_dom_sf"/>
</dbReference>
<dbReference type="SUPFAM" id="SSF48452">
    <property type="entry name" value="TPR-like"/>
    <property type="match status" value="1"/>
</dbReference>
<proteinExistence type="predicted"/>
<feature type="repeat" description="TPR" evidence="1">
    <location>
        <begin position="457"/>
        <end position="490"/>
    </location>
</feature>
<dbReference type="Gene3D" id="1.25.40.10">
    <property type="entry name" value="Tetratricopeptide repeat domain"/>
    <property type="match status" value="2"/>
</dbReference>
<evidence type="ECO:0000313" key="2">
    <source>
        <dbReference type="EMBL" id="PYE49363.1"/>
    </source>
</evidence>
<dbReference type="RefSeq" id="WP_110896859.1">
    <property type="nucleotide sequence ID" value="NZ_CP054614.1"/>
</dbReference>
<keyword evidence="1" id="KW-0802">TPR repeat</keyword>
<keyword evidence="5" id="KW-1185">Reference proteome</keyword>
<dbReference type="OrthoDB" id="9769030at2"/>
<dbReference type="InterPro" id="IPR019734">
    <property type="entry name" value="TPR_rpt"/>
</dbReference>
<name>A0A2V4WDG2_PAEBA</name>
<evidence type="ECO:0000313" key="4">
    <source>
        <dbReference type="Proteomes" id="UP000247790"/>
    </source>
</evidence>
<dbReference type="EMBL" id="CP054614">
    <property type="protein sequence ID" value="QKS55571.1"/>
    <property type="molecule type" value="Genomic_DNA"/>
</dbReference>
<evidence type="ECO:0000313" key="3">
    <source>
        <dbReference type="EMBL" id="QKS55571.1"/>
    </source>
</evidence>
<reference evidence="3 5" key="2">
    <citation type="submission" date="2020-06" db="EMBL/GenBank/DDBJ databases">
        <title>Complete genome of Paenibacillus barcinonensis KACC11450.</title>
        <authorList>
            <person name="Kim M."/>
            <person name="Park Y.-J."/>
            <person name="Shin J.-H."/>
        </authorList>
    </citation>
    <scope>NUCLEOTIDE SEQUENCE [LARGE SCALE GENOMIC DNA]</scope>
    <source>
        <strain evidence="3 5">KACC11450</strain>
    </source>
</reference>
<dbReference type="Proteomes" id="UP000247790">
    <property type="component" value="Unassembled WGS sequence"/>
</dbReference>
<dbReference type="PROSITE" id="PS50005">
    <property type="entry name" value="TPR"/>
    <property type="match status" value="1"/>
</dbReference>